<organism evidence="15 18">
    <name type="scientific">Acetobacter orientalis</name>
    <dbReference type="NCBI Taxonomy" id="146474"/>
    <lineage>
        <taxon>Bacteria</taxon>
        <taxon>Pseudomonadati</taxon>
        <taxon>Pseudomonadota</taxon>
        <taxon>Alphaproteobacteria</taxon>
        <taxon>Acetobacterales</taxon>
        <taxon>Acetobacteraceae</taxon>
        <taxon>Acetobacter</taxon>
    </lineage>
</organism>
<dbReference type="STRING" id="1231341.Abor_017_103"/>
<dbReference type="GO" id="GO:0005886">
    <property type="term" value="C:plasma membrane"/>
    <property type="evidence" value="ECO:0007669"/>
    <property type="project" value="UniProtKB-SubCell"/>
</dbReference>
<keyword evidence="8 11" id="KW-0472">Membrane</keyword>
<dbReference type="Gene3D" id="1.10.220.30">
    <property type="match status" value="3"/>
</dbReference>
<evidence type="ECO:0000259" key="14">
    <source>
        <dbReference type="Pfam" id="PF14842"/>
    </source>
</evidence>
<evidence type="ECO:0000259" key="13">
    <source>
        <dbReference type="Pfam" id="PF14841"/>
    </source>
</evidence>
<dbReference type="GO" id="GO:0006935">
    <property type="term" value="P:chemotaxis"/>
    <property type="evidence" value="ECO:0007669"/>
    <property type="project" value="UniProtKB-KW"/>
</dbReference>
<dbReference type="GO" id="GO:0009425">
    <property type="term" value="C:bacterial-type flagellum basal body"/>
    <property type="evidence" value="ECO:0007669"/>
    <property type="project" value="UniProtKB-SubCell"/>
</dbReference>
<keyword evidence="17" id="KW-1185">Reference proteome</keyword>
<dbReference type="Proteomes" id="UP000032670">
    <property type="component" value="Unassembled WGS sequence"/>
</dbReference>
<name>A0A2Z5ZF17_9PROT</name>
<dbReference type="Pfam" id="PF01706">
    <property type="entry name" value="FliG_C"/>
    <property type="match status" value="1"/>
</dbReference>
<keyword evidence="9 11" id="KW-0975">Bacterial flagellum</keyword>
<dbReference type="EMBL" id="BAMX01000017">
    <property type="protein sequence ID" value="GAN66247.1"/>
    <property type="molecule type" value="Genomic_DNA"/>
</dbReference>
<dbReference type="KEGG" id="aot:AcetOri_orf00889"/>
<keyword evidence="15" id="KW-0969">Cilium</keyword>
<evidence type="ECO:0000313" key="16">
    <source>
        <dbReference type="EMBL" id="GAN66247.1"/>
    </source>
</evidence>
<evidence type="ECO:0000313" key="18">
    <source>
        <dbReference type="Proteomes" id="UP000270034"/>
    </source>
</evidence>
<dbReference type="InterPro" id="IPR028263">
    <property type="entry name" value="FliG_N"/>
</dbReference>
<evidence type="ECO:0000256" key="6">
    <source>
        <dbReference type="ARBA" id="ARBA00022500"/>
    </source>
</evidence>
<dbReference type="AlphaFoldDB" id="A0A2Z5ZF17"/>
<evidence type="ECO:0000256" key="7">
    <source>
        <dbReference type="ARBA" id="ARBA00022779"/>
    </source>
</evidence>
<accession>A0A0D6NJK0</accession>
<dbReference type="GO" id="GO:0071973">
    <property type="term" value="P:bacterial-type flagellum-dependent cell motility"/>
    <property type="evidence" value="ECO:0007669"/>
    <property type="project" value="InterPro"/>
</dbReference>
<dbReference type="Proteomes" id="UP000270034">
    <property type="component" value="Chromosome"/>
</dbReference>
<keyword evidence="6 11" id="KW-0145">Chemotaxis</keyword>
<evidence type="ECO:0000256" key="10">
    <source>
        <dbReference type="ARBA" id="ARBA00025598"/>
    </source>
</evidence>
<protein>
    <recommendedName>
        <fullName evidence="4 11">Flagellar motor switch protein FliG</fullName>
    </recommendedName>
</protein>
<dbReference type="Pfam" id="PF14842">
    <property type="entry name" value="FliG_N"/>
    <property type="match status" value="1"/>
</dbReference>
<comment type="similarity">
    <text evidence="3 11">Belongs to the FliG family.</text>
</comment>
<dbReference type="PANTHER" id="PTHR30534">
    <property type="entry name" value="FLAGELLAR MOTOR SWITCH PROTEIN FLIG"/>
    <property type="match status" value="1"/>
</dbReference>
<evidence type="ECO:0000256" key="1">
    <source>
        <dbReference type="ARBA" id="ARBA00004117"/>
    </source>
</evidence>
<dbReference type="InterPro" id="IPR000090">
    <property type="entry name" value="Flg_Motor_Flig"/>
</dbReference>
<evidence type="ECO:0000256" key="3">
    <source>
        <dbReference type="ARBA" id="ARBA00010299"/>
    </source>
</evidence>
<keyword evidence="11" id="KW-0997">Cell inner membrane</keyword>
<evidence type="ECO:0000313" key="17">
    <source>
        <dbReference type="Proteomes" id="UP000032670"/>
    </source>
</evidence>
<evidence type="ECO:0000256" key="4">
    <source>
        <dbReference type="ARBA" id="ARBA00021870"/>
    </source>
</evidence>
<feature type="domain" description="Flagellar motor switch protein FliG N-terminal" evidence="14">
    <location>
        <begin position="20"/>
        <end position="121"/>
    </location>
</feature>
<evidence type="ECO:0000259" key="12">
    <source>
        <dbReference type="Pfam" id="PF01706"/>
    </source>
</evidence>
<dbReference type="RefSeq" id="WP_232015127.1">
    <property type="nucleotide sequence ID" value="NZ_BAMX01000017.1"/>
</dbReference>
<feature type="domain" description="Flagellar motor switch protein FliG middle" evidence="13">
    <location>
        <begin position="131"/>
        <end position="201"/>
    </location>
</feature>
<gene>
    <name evidence="16" type="ORF">Abor_017_103</name>
    <name evidence="15" type="ORF">AcetOrient_orf00889</name>
</gene>
<dbReference type="EMBL" id="AP018515">
    <property type="protein sequence ID" value="BBC78965.1"/>
    <property type="molecule type" value="Genomic_DNA"/>
</dbReference>
<dbReference type="PIRSF" id="PIRSF003161">
    <property type="entry name" value="FliG"/>
    <property type="match status" value="1"/>
</dbReference>
<keyword evidence="15" id="KW-0966">Cell projection</keyword>
<comment type="function">
    <text evidence="10 11">FliG is one of three proteins (FliG, FliN, FliM) that forms the rotor-mounted switch complex (C ring), located at the base of the basal body. This complex interacts with the CheY and CheZ chemotaxis proteins, in addition to contacting components of the motor that determine the direction of flagellar rotation.</text>
</comment>
<feature type="domain" description="Flagellar motor switch protein FliG C-terminal" evidence="12">
    <location>
        <begin position="231"/>
        <end position="337"/>
    </location>
</feature>
<comment type="subcellular location">
    <subcellularLocation>
        <location evidence="1 11">Bacterial flagellum basal body</location>
    </subcellularLocation>
    <subcellularLocation>
        <location evidence="11">Cell inner membrane</location>
        <topology evidence="11">Peripheral membrane protein</topology>
        <orientation evidence="11">Cytoplasmic side</orientation>
    </subcellularLocation>
    <subcellularLocation>
        <location evidence="2">Cell membrane</location>
        <topology evidence="2">Peripheral membrane protein</topology>
        <orientation evidence="2">Cytoplasmic side</orientation>
    </subcellularLocation>
</comment>
<dbReference type="InterPro" id="IPR032779">
    <property type="entry name" value="FliG_M"/>
</dbReference>
<proteinExistence type="inferred from homology"/>
<keyword evidence="15" id="KW-0282">Flagellum</keyword>
<dbReference type="PRINTS" id="PR00954">
    <property type="entry name" value="FLGMOTORFLIG"/>
</dbReference>
<reference evidence="16 17" key="1">
    <citation type="submission" date="2012-11" db="EMBL/GenBank/DDBJ databases">
        <title>Whole genome sequence of Acetobacter orientalis 21F-2.</title>
        <authorList>
            <person name="Azuma Y."/>
            <person name="Higashiura N."/>
            <person name="Hirakawa H."/>
            <person name="Matsushita K."/>
        </authorList>
    </citation>
    <scope>NUCLEOTIDE SEQUENCE [LARGE SCALE GENOMIC DNA]</scope>
    <source>
        <strain evidence="16 17">21F-2</strain>
    </source>
</reference>
<evidence type="ECO:0000256" key="11">
    <source>
        <dbReference type="PIRNR" id="PIRNR003161"/>
    </source>
</evidence>
<keyword evidence="5 11" id="KW-1003">Cell membrane</keyword>
<dbReference type="GeneID" id="76204393"/>
<dbReference type="InterPro" id="IPR011002">
    <property type="entry name" value="FliG_a-hlx"/>
</dbReference>
<keyword evidence="7 11" id="KW-0283">Flagellar rotation</keyword>
<evidence type="ECO:0000256" key="5">
    <source>
        <dbReference type="ARBA" id="ARBA00022475"/>
    </source>
</evidence>
<dbReference type="GO" id="GO:0003774">
    <property type="term" value="F:cytoskeletal motor activity"/>
    <property type="evidence" value="ECO:0007669"/>
    <property type="project" value="InterPro"/>
</dbReference>
<dbReference type="PANTHER" id="PTHR30534:SF0">
    <property type="entry name" value="FLAGELLAR MOTOR SWITCH PROTEIN FLIG"/>
    <property type="match status" value="1"/>
</dbReference>
<accession>A0A2Z5ZF17</accession>
<reference evidence="15 18" key="2">
    <citation type="submission" date="2018-02" db="EMBL/GenBank/DDBJ databases">
        <title>Acetobacter orientalis genome.</title>
        <authorList>
            <person name="Nakashima N."/>
            <person name="Tamura T."/>
        </authorList>
    </citation>
    <scope>NUCLEOTIDE SEQUENCE [LARGE SCALE GENOMIC DNA]</scope>
    <source>
        <strain evidence="15 18">FAN1</strain>
    </source>
</reference>
<evidence type="ECO:0000256" key="9">
    <source>
        <dbReference type="ARBA" id="ARBA00023143"/>
    </source>
</evidence>
<dbReference type="InterPro" id="IPR023087">
    <property type="entry name" value="Flg_Motor_Flig_C"/>
</dbReference>
<dbReference type="SUPFAM" id="SSF48029">
    <property type="entry name" value="FliG"/>
    <property type="match status" value="2"/>
</dbReference>
<evidence type="ECO:0000313" key="15">
    <source>
        <dbReference type="EMBL" id="BBC78965.1"/>
    </source>
</evidence>
<sequence length="348" mass="39197">MLNAMLTNPDMPVESIVASLNGRQKVAILMLAAGREKSSKILKQLHEDEVRDISLAMSGLGLIRAQIVEAVCYEFSRNFEAAEGLIGNYETTETFLRKALPTELADKIIEEIRGPNHTSMWDKLVNIPEGVLANYLRNEYPQTSAVILSHLQPAYAARIFVLLPEDYATEVMTRILHMETVQQSVIDSVEATLRTEFMTSVGRSSGRNSYQLLADIFNNFDRNTEARLSEAMDHMNHDDMEKVKALMFTFEDIKRLQHEDLMKIIREIDMEKLPLALKGASQTVREMFLECMSKRAGKILIEEISALGPVRVRDADAAQMEIVITIKNMANAGEIDLGPSDNDDEMIM</sequence>
<dbReference type="Pfam" id="PF14841">
    <property type="entry name" value="FliG_M"/>
    <property type="match status" value="1"/>
</dbReference>
<evidence type="ECO:0000256" key="8">
    <source>
        <dbReference type="ARBA" id="ARBA00023136"/>
    </source>
</evidence>
<evidence type="ECO:0000256" key="2">
    <source>
        <dbReference type="ARBA" id="ARBA00004413"/>
    </source>
</evidence>